<dbReference type="Pfam" id="PF02897">
    <property type="entry name" value="Peptidase_S9_N"/>
    <property type="match status" value="1"/>
</dbReference>
<evidence type="ECO:0000256" key="2">
    <source>
        <dbReference type="ARBA" id="ARBA00005228"/>
    </source>
</evidence>
<dbReference type="PRINTS" id="PR00862">
    <property type="entry name" value="PROLIGOPTASE"/>
</dbReference>
<evidence type="ECO:0000256" key="4">
    <source>
        <dbReference type="ARBA" id="ARBA00022670"/>
    </source>
</evidence>
<dbReference type="InterPro" id="IPR002470">
    <property type="entry name" value="Peptidase_S9A"/>
</dbReference>
<comment type="catalytic activity">
    <reaction evidence="1">
        <text>Hydrolysis of Pro-|-Xaa &gt;&gt; Ala-|-Xaa in oligopeptides.</text>
        <dbReference type="EC" id="3.4.21.26"/>
    </reaction>
</comment>
<evidence type="ECO:0000256" key="6">
    <source>
        <dbReference type="ARBA" id="ARBA00022825"/>
    </source>
</evidence>
<dbReference type="AlphaFoldDB" id="A0A915CQD6"/>
<dbReference type="WBParaSite" id="jg11412.2">
    <property type="protein sequence ID" value="jg11412.2"/>
    <property type="gene ID" value="jg11412"/>
</dbReference>
<name>A0A915CQD6_9BILA</name>
<dbReference type="GO" id="GO:0070012">
    <property type="term" value="F:oligopeptidase activity"/>
    <property type="evidence" value="ECO:0007669"/>
    <property type="project" value="TreeGrafter"/>
</dbReference>
<feature type="domain" description="Peptidase S9 prolyl oligopeptidase catalytic" evidence="8">
    <location>
        <begin position="514"/>
        <end position="721"/>
    </location>
</feature>
<accession>A0A915CQD6</accession>
<dbReference type="PANTHER" id="PTHR42881:SF2">
    <property type="entry name" value="PROLYL ENDOPEPTIDASE"/>
    <property type="match status" value="1"/>
</dbReference>
<dbReference type="InterPro" id="IPR051167">
    <property type="entry name" value="Prolyl_oligopep/macrocyclase"/>
</dbReference>
<dbReference type="Proteomes" id="UP000887574">
    <property type="component" value="Unplaced"/>
</dbReference>
<evidence type="ECO:0000256" key="3">
    <source>
        <dbReference type="ARBA" id="ARBA00016310"/>
    </source>
</evidence>
<feature type="domain" description="Peptidase S9A N-terminal" evidence="9">
    <location>
        <begin position="10"/>
        <end position="414"/>
    </location>
</feature>
<dbReference type="GO" id="GO:0005829">
    <property type="term" value="C:cytosol"/>
    <property type="evidence" value="ECO:0007669"/>
    <property type="project" value="TreeGrafter"/>
</dbReference>
<evidence type="ECO:0000313" key="11">
    <source>
        <dbReference type="WBParaSite" id="jg11412.2"/>
    </source>
</evidence>
<dbReference type="GO" id="GO:0004252">
    <property type="term" value="F:serine-type endopeptidase activity"/>
    <property type="evidence" value="ECO:0007669"/>
    <property type="project" value="UniProtKB-UniRule"/>
</dbReference>
<dbReference type="SUPFAM" id="SSF53474">
    <property type="entry name" value="alpha/beta-Hydrolases"/>
    <property type="match status" value="1"/>
</dbReference>
<dbReference type="PROSITE" id="PS00708">
    <property type="entry name" value="PRO_ENDOPEP_SER"/>
    <property type="match status" value="1"/>
</dbReference>
<organism evidence="10 11">
    <name type="scientific">Ditylenchus dipsaci</name>
    <dbReference type="NCBI Taxonomy" id="166011"/>
    <lineage>
        <taxon>Eukaryota</taxon>
        <taxon>Metazoa</taxon>
        <taxon>Ecdysozoa</taxon>
        <taxon>Nematoda</taxon>
        <taxon>Chromadorea</taxon>
        <taxon>Rhabditida</taxon>
        <taxon>Tylenchina</taxon>
        <taxon>Tylenchomorpha</taxon>
        <taxon>Sphaerularioidea</taxon>
        <taxon>Anguinidae</taxon>
        <taxon>Anguininae</taxon>
        <taxon>Ditylenchus</taxon>
    </lineage>
</organism>
<keyword evidence="4 7" id="KW-0645">Protease</keyword>
<dbReference type="SUPFAM" id="SSF50993">
    <property type="entry name" value="Peptidase/esterase 'gauge' domain"/>
    <property type="match status" value="1"/>
</dbReference>
<dbReference type="InterPro" id="IPR002471">
    <property type="entry name" value="Pept_S9_AS"/>
</dbReference>
<proteinExistence type="inferred from homology"/>
<evidence type="ECO:0000313" key="10">
    <source>
        <dbReference type="Proteomes" id="UP000887574"/>
    </source>
</evidence>
<dbReference type="Pfam" id="PF00326">
    <property type="entry name" value="Peptidase_S9"/>
    <property type="match status" value="1"/>
</dbReference>
<comment type="similarity">
    <text evidence="2 7">Belongs to the peptidase S9A family.</text>
</comment>
<dbReference type="InterPro" id="IPR023302">
    <property type="entry name" value="Pept_S9A_N"/>
</dbReference>
<evidence type="ECO:0000259" key="8">
    <source>
        <dbReference type="Pfam" id="PF00326"/>
    </source>
</evidence>
<dbReference type="InterPro" id="IPR029058">
    <property type="entry name" value="AB_hydrolase_fold"/>
</dbReference>
<keyword evidence="6 7" id="KW-0720">Serine protease</keyword>
<dbReference type="InterPro" id="IPR001375">
    <property type="entry name" value="Peptidase_S9_cat"/>
</dbReference>
<evidence type="ECO:0000256" key="1">
    <source>
        <dbReference type="ARBA" id="ARBA00001070"/>
    </source>
</evidence>
<evidence type="ECO:0000256" key="5">
    <source>
        <dbReference type="ARBA" id="ARBA00022801"/>
    </source>
</evidence>
<sequence>MEDLCFNQYPKAYQDESAIETYHGFQLKDPYKWMENAESDHLSQYTKKINEFCDSYIQTSQFNKPGGVNSNAQKRLIEYGEKFEAIYVAEIAEDLYCVIDNKGVHLSNDMEKLPGQLFIDSRKLPVYQKLCGVSWQHYGKTCAYQLRQHESNYAIIKFRCQNGEDLPDTINRVLYWKCFVDNVAIDSNTAKSINTKTLTKLYYHKMGTDSDTEDVPVQVNHQNEFIEPTKEMYVLENFILQADLEYGYKVPEQVENVTSSIIEKNGRIRSGSYVRIFGDKLTAKYKFELQTILPNGLLTALTNHEAPNKKLIETTVEDAHNPTTWYTLIKEDSERCLINSTKVRHTELFVLSYREKWRQESIYLYHYSKKQLLAKLNPPDESVTWCSVTATHIYFGTSSWLKPKAFYSFSFSEMRKKNLLDVAVKKPCNQGLIPSPLDFSAESECLNFGEKDELLDWTKEFEVKQMFYRSGLQMIPIEVIQPKNIVLEGSNPTILTAYGGYGRVMPISLDQNLAVFLKHFGGVVAIAHVRGGGYPVVSSVIGKDWHKQGIRDNQQNSFDDFAAAAQYLIKMKYTNPRKLAGMGGSKGGLLMTVCARQYPWLFQALVADSGVYDIIHLQRDRATYPEEYGDPANEADFRNALSYSPLHNIETMTEQWPSMLLLAGALDVRAKPFHTLKYIATLYEHLSSSKNFNRNPVLAKVCDKRGHFYRPEERTIFLSFLQKELGLKYSDE</sequence>
<reference evidence="11" key="1">
    <citation type="submission" date="2022-11" db="UniProtKB">
        <authorList>
            <consortium name="WormBaseParasite"/>
        </authorList>
    </citation>
    <scope>IDENTIFICATION</scope>
</reference>
<evidence type="ECO:0000259" key="9">
    <source>
        <dbReference type="Pfam" id="PF02897"/>
    </source>
</evidence>
<dbReference type="GO" id="GO:0006508">
    <property type="term" value="P:proteolysis"/>
    <property type="evidence" value="ECO:0007669"/>
    <property type="project" value="UniProtKB-KW"/>
</dbReference>
<dbReference type="Gene3D" id="2.130.10.120">
    <property type="entry name" value="Prolyl oligopeptidase, N-terminal domain"/>
    <property type="match status" value="1"/>
</dbReference>
<dbReference type="Gene3D" id="3.40.50.1820">
    <property type="entry name" value="alpha/beta hydrolase"/>
    <property type="match status" value="1"/>
</dbReference>
<dbReference type="PANTHER" id="PTHR42881">
    <property type="entry name" value="PROLYL ENDOPEPTIDASE"/>
    <property type="match status" value="1"/>
</dbReference>
<evidence type="ECO:0000256" key="7">
    <source>
        <dbReference type="RuleBase" id="RU368024"/>
    </source>
</evidence>
<keyword evidence="10" id="KW-1185">Reference proteome</keyword>
<dbReference type="EC" id="3.4.21.-" evidence="7"/>
<keyword evidence="5 7" id="KW-0378">Hydrolase</keyword>
<protein>
    <recommendedName>
        <fullName evidence="3 7">Prolyl endopeptidase</fullName>
        <ecNumber evidence="7">3.4.21.-</ecNumber>
    </recommendedName>
</protein>